<gene>
    <name evidence="4" type="ORF">SAMN06265784_1217</name>
</gene>
<dbReference type="GO" id="GO:0016887">
    <property type="term" value="F:ATP hydrolysis activity"/>
    <property type="evidence" value="ECO:0007669"/>
    <property type="project" value="InterPro"/>
</dbReference>
<dbReference type="Pfam" id="PF00005">
    <property type="entry name" value="ABC_tran"/>
    <property type="match status" value="1"/>
</dbReference>
<dbReference type="PANTHER" id="PTHR43335:SF4">
    <property type="entry name" value="ABC TRANSPORTER, ATP-BINDING PROTEIN"/>
    <property type="match status" value="1"/>
</dbReference>
<dbReference type="SUPFAM" id="SSF52540">
    <property type="entry name" value="P-loop containing nucleoside triphosphate hydrolases"/>
    <property type="match status" value="1"/>
</dbReference>
<evidence type="ECO:0000259" key="3">
    <source>
        <dbReference type="PROSITE" id="PS50893"/>
    </source>
</evidence>
<comment type="similarity">
    <text evidence="1">Belongs to the ABC transporter superfamily.</text>
</comment>
<dbReference type="Gene3D" id="3.40.50.300">
    <property type="entry name" value="P-loop containing nucleotide triphosphate hydrolases"/>
    <property type="match status" value="1"/>
</dbReference>
<dbReference type="PROSITE" id="PS50893">
    <property type="entry name" value="ABC_TRANSPORTER_2"/>
    <property type="match status" value="1"/>
</dbReference>
<dbReference type="InterPro" id="IPR027417">
    <property type="entry name" value="P-loop_NTPase"/>
</dbReference>
<evidence type="ECO:0000313" key="5">
    <source>
        <dbReference type="Proteomes" id="UP000193228"/>
    </source>
</evidence>
<dbReference type="EMBL" id="FXAT01000021">
    <property type="protein sequence ID" value="SMG61342.1"/>
    <property type="molecule type" value="Genomic_DNA"/>
</dbReference>
<feature type="domain" description="ABC transporter" evidence="3">
    <location>
        <begin position="30"/>
        <end position="234"/>
    </location>
</feature>
<dbReference type="STRING" id="1515439.SAMN06265784_1217"/>
<dbReference type="AlphaFoldDB" id="A0A1X7M7B1"/>
<evidence type="ECO:0000313" key="4">
    <source>
        <dbReference type="EMBL" id="SMG61342.1"/>
    </source>
</evidence>
<evidence type="ECO:0000256" key="2">
    <source>
        <dbReference type="ARBA" id="ARBA00022448"/>
    </source>
</evidence>
<sequence length="235" mass="25694">MQSRCKRRERMTRRALLHFREPAIPAPTMLRFDNLSKRYSERILFEGLHYDTTSGCVALNDESGSGKSTLLGILAGALEADTGDVWLGGHSLRTARAAAQAVLTYVPEDCMSWPDQTGREYLQQVASARRTALTDDVLALAERFGLAPHLDKRFEQMSYGSRKKVFLSAAALGETHVLIADEPAGGLDASARAVLADLFRTLGKTRTVFFTSYDEGFTQACAAASISFADLARPA</sequence>
<keyword evidence="2" id="KW-0813">Transport</keyword>
<keyword evidence="5" id="KW-1185">Reference proteome</keyword>
<accession>A0A1X7M7B1</accession>
<dbReference type="Proteomes" id="UP000193228">
    <property type="component" value="Unassembled WGS sequence"/>
</dbReference>
<dbReference type="InterPro" id="IPR003439">
    <property type="entry name" value="ABC_transporter-like_ATP-bd"/>
</dbReference>
<reference evidence="5" key="1">
    <citation type="submission" date="2017-04" db="EMBL/GenBank/DDBJ databases">
        <authorList>
            <person name="Varghese N."/>
            <person name="Submissions S."/>
        </authorList>
    </citation>
    <scope>NUCLEOTIDE SEQUENCE [LARGE SCALE GENOMIC DNA]</scope>
    <source>
        <strain evidence="5">LMG 29540</strain>
    </source>
</reference>
<dbReference type="GO" id="GO:0005524">
    <property type="term" value="F:ATP binding"/>
    <property type="evidence" value="ECO:0007669"/>
    <property type="project" value="InterPro"/>
</dbReference>
<proteinExistence type="inferred from homology"/>
<name>A0A1X7M7B1_9BURK</name>
<organism evidence="4 5">
    <name type="scientific">Paraburkholderia susongensis</name>
    <dbReference type="NCBI Taxonomy" id="1515439"/>
    <lineage>
        <taxon>Bacteria</taxon>
        <taxon>Pseudomonadati</taxon>
        <taxon>Pseudomonadota</taxon>
        <taxon>Betaproteobacteria</taxon>
        <taxon>Burkholderiales</taxon>
        <taxon>Burkholderiaceae</taxon>
        <taxon>Paraburkholderia</taxon>
    </lineage>
</organism>
<evidence type="ECO:0000256" key="1">
    <source>
        <dbReference type="ARBA" id="ARBA00005417"/>
    </source>
</evidence>
<protein>
    <submittedName>
        <fullName evidence="4">ABC transporter</fullName>
    </submittedName>
</protein>
<dbReference type="PANTHER" id="PTHR43335">
    <property type="entry name" value="ABC TRANSPORTER, ATP-BINDING PROTEIN"/>
    <property type="match status" value="1"/>
</dbReference>